<evidence type="ECO:0000313" key="8">
    <source>
        <dbReference type="RefSeq" id="XP_055859851.1"/>
    </source>
</evidence>
<proteinExistence type="inferred from homology"/>
<dbReference type="InterPro" id="IPR050960">
    <property type="entry name" value="AB_hydrolase_4_sf"/>
</dbReference>
<dbReference type="SUPFAM" id="SSF53474">
    <property type="entry name" value="alpha/beta-Hydrolases"/>
    <property type="match status" value="1"/>
</dbReference>
<dbReference type="GO" id="GO:0043401">
    <property type="term" value="P:steroid hormone receptor signaling pathway"/>
    <property type="evidence" value="ECO:0007669"/>
    <property type="project" value="TreeGrafter"/>
</dbReference>
<dbReference type="RefSeq" id="XP_055859850.1">
    <property type="nucleotide sequence ID" value="XM_056003875.1"/>
</dbReference>
<accession>A0A9W2YAX2</accession>
<dbReference type="GO" id="GO:0097524">
    <property type="term" value="C:sperm plasma membrane"/>
    <property type="evidence" value="ECO:0007669"/>
    <property type="project" value="TreeGrafter"/>
</dbReference>
<dbReference type="Proteomes" id="UP001165740">
    <property type="component" value="Chromosome 11"/>
</dbReference>
<feature type="active site" description="Charge relay system" evidence="2">
    <location>
        <position position="196"/>
    </location>
</feature>
<feature type="domain" description="AB hydrolase-1" evidence="4">
    <location>
        <begin position="117"/>
        <end position="368"/>
    </location>
</feature>
<feature type="active site" description="Charge relay system" evidence="2">
    <location>
        <position position="362"/>
    </location>
</feature>
<dbReference type="PANTHER" id="PTHR10794:SF45">
    <property type="entry name" value="MONOACYLGLYCEROL LIPASE ABHD2"/>
    <property type="match status" value="1"/>
</dbReference>
<dbReference type="GO" id="GO:0008126">
    <property type="term" value="F:acetylesterase activity"/>
    <property type="evidence" value="ECO:0007669"/>
    <property type="project" value="TreeGrafter"/>
</dbReference>
<evidence type="ECO:0000256" key="2">
    <source>
        <dbReference type="PIRSR" id="PIRSR005211-1"/>
    </source>
</evidence>
<dbReference type="RefSeq" id="XP_055859851.1">
    <property type="nucleotide sequence ID" value="XM_056003876.1"/>
</dbReference>
<feature type="chain" id="PRO_5044702308" evidence="3">
    <location>
        <begin position="29"/>
        <end position="466"/>
    </location>
</feature>
<dbReference type="Gene3D" id="3.40.50.1820">
    <property type="entry name" value="alpha/beta hydrolase"/>
    <property type="match status" value="1"/>
</dbReference>
<dbReference type="InterPro" id="IPR029058">
    <property type="entry name" value="AB_hydrolase_fold"/>
</dbReference>
<sequence length="466" mass="51797">MSPLLAAVFALLLYLLVRLLHITTPASAPLIYAKDRSSQFVQSVLTLCPILQQPYFPPLLWGKSGHVQTVLYAKMGRVNVPVPNGIRHSILLVDGATLTFDLHKPKVPHKSGESYCLLICPGIGNNSESHYMRTLVDYAQKNGYIAVVLNHIGSHKTIPLTAARIFTYGGTEELHLVRKEVEKLLPESNIILVGCSMGGNIVVKYLGENREHQEGILAAVSICQGYDVLKAKPLLLSWYNLRRAYLYVMTRNQKNLIRIHKKQLLSDEIKCKCDIDEKKVFSSITLEQLDEAFTRRFHGCETLDEYYQRNSCGAHITNIKIPLLLVNAEDDPIVPLDLLECPKTAAGLLPNVIFALTKHGGHLGFFEKGIIRPDCITWMDRLIVEYADTIVTLHKEGVLPLSGGDCTKSALDGLIDGHHGLDSPTHPLRKEGADDQVVSQSVENVDSVTDDLVSYPLLNGYIDVKH</sequence>
<evidence type="ECO:0000256" key="1">
    <source>
        <dbReference type="ARBA" id="ARBA00010884"/>
    </source>
</evidence>
<feature type="active site" description="Charge relay system" evidence="2">
    <location>
        <position position="331"/>
    </location>
</feature>
<comment type="similarity">
    <text evidence="1">Belongs to the AB hydrolase superfamily. AB hydrolase 4 family.</text>
</comment>
<dbReference type="GeneID" id="106063105"/>
<evidence type="ECO:0000313" key="7">
    <source>
        <dbReference type="RefSeq" id="XP_055859850.1"/>
    </source>
</evidence>
<dbReference type="OrthoDB" id="5954035at2759"/>
<dbReference type="GO" id="GO:0047372">
    <property type="term" value="F:monoacylglycerol lipase activity"/>
    <property type="evidence" value="ECO:0007669"/>
    <property type="project" value="TreeGrafter"/>
</dbReference>
<dbReference type="GO" id="GO:0048240">
    <property type="term" value="P:sperm capacitation"/>
    <property type="evidence" value="ECO:0007669"/>
    <property type="project" value="TreeGrafter"/>
</dbReference>
<dbReference type="RefSeq" id="XP_055859849.1">
    <property type="nucleotide sequence ID" value="XM_056003874.1"/>
</dbReference>
<dbReference type="InterPro" id="IPR012020">
    <property type="entry name" value="ABHD4"/>
</dbReference>
<dbReference type="GO" id="GO:0036126">
    <property type="term" value="C:sperm flagellum"/>
    <property type="evidence" value="ECO:0007669"/>
    <property type="project" value="TreeGrafter"/>
</dbReference>
<evidence type="ECO:0000259" key="4">
    <source>
        <dbReference type="Pfam" id="PF00561"/>
    </source>
</evidence>
<dbReference type="OMA" id="HCTGEDV"/>
<feature type="signal peptide" evidence="3">
    <location>
        <begin position="1"/>
        <end position="28"/>
    </location>
</feature>
<keyword evidence="5" id="KW-1185">Reference proteome</keyword>
<evidence type="ECO:0000256" key="3">
    <source>
        <dbReference type="SAM" id="SignalP"/>
    </source>
</evidence>
<keyword evidence="3" id="KW-0732">Signal</keyword>
<dbReference type="PIRSF" id="PIRSF005211">
    <property type="entry name" value="Ab_hydro_YheT"/>
    <property type="match status" value="1"/>
</dbReference>
<evidence type="ECO:0000313" key="9">
    <source>
        <dbReference type="RefSeq" id="XP_055859853.1"/>
    </source>
</evidence>
<dbReference type="InterPro" id="IPR000073">
    <property type="entry name" value="AB_hydrolase_1"/>
</dbReference>
<dbReference type="Pfam" id="PF00561">
    <property type="entry name" value="Abhydrolase_1"/>
    <property type="match status" value="1"/>
</dbReference>
<dbReference type="RefSeq" id="XP_055859853.1">
    <property type="nucleotide sequence ID" value="XM_056003878.1"/>
</dbReference>
<dbReference type="AlphaFoldDB" id="A0A9W2YAX2"/>
<dbReference type="GO" id="GO:0051793">
    <property type="term" value="P:medium-chain fatty acid catabolic process"/>
    <property type="evidence" value="ECO:0007669"/>
    <property type="project" value="TreeGrafter"/>
</dbReference>
<organism evidence="5 6">
    <name type="scientific">Biomphalaria glabrata</name>
    <name type="common">Bloodfluke planorb</name>
    <name type="synonym">Freshwater snail</name>
    <dbReference type="NCBI Taxonomy" id="6526"/>
    <lineage>
        <taxon>Eukaryota</taxon>
        <taxon>Metazoa</taxon>
        <taxon>Spiralia</taxon>
        <taxon>Lophotrochozoa</taxon>
        <taxon>Mollusca</taxon>
        <taxon>Gastropoda</taxon>
        <taxon>Heterobranchia</taxon>
        <taxon>Euthyneura</taxon>
        <taxon>Panpulmonata</taxon>
        <taxon>Hygrophila</taxon>
        <taxon>Lymnaeoidea</taxon>
        <taxon>Planorbidae</taxon>
        <taxon>Biomphalaria</taxon>
    </lineage>
</organism>
<reference evidence="6 7" key="1">
    <citation type="submission" date="2025-04" db="UniProtKB">
        <authorList>
            <consortium name="RefSeq"/>
        </authorList>
    </citation>
    <scope>IDENTIFICATION</scope>
</reference>
<evidence type="ECO:0000313" key="5">
    <source>
        <dbReference type="Proteomes" id="UP001165740"/>
    </source>
</evidence>
<dbReference type="GO" id="GO:0051792">
    <property type="term" value="P:medium-chain fatty acid biosynthetic process"/>
    <property type="evidence" value="ECO:0007669"/>
    <property type="project" value="TreeGrafter"/>
</dbReference>
<protein>
    <submittedName>
        <fullName evidence="6 7">Monoacylglycerol lipase ABHD2-like isoform X1</fullName>
    </submittedName>
</protein>
<name>A0A9W2YAX2_BIOGL</name>
<evidence type="ECO:0000313" key="6">
    <source>
        <dbReference type="RefSeq" id="XP_055859849.1"/>
    </source>
</evidence>
<dbReference type="PANTHER" id="PTHR10794">
    <property type="entry name" value="ABHYDROLASE DOMAIN-CONTAINING PROTEIN"/>
    <property type="match status" value="1"/>
</dbReference>
<dbReference type="GO" id="GO:0046464">
    <property type="term" value="P:acylglycerol catabolic process"/>
    <property type="evidence" value="ECO:0007669"/>
    <property type="project" value="TreeGrafter"/>
</dbReference>
<gene>
    <name evidence="6 7 8 9" type="primary">LOC106063105</name>
</gene>